<accession>A0A382A1H0</accession>
<feature type="transmembrane region" description="Helical" evidence="1">
    <location>
        <begin position="14"/>
        <end position="34"/>
    </location>
</feature>
<protein>
    <submittedName>
        <fullName evidence="2">Uncharacterized protein</fullName>
    </submittedName>
</protein>
<proteinExistence type="predicted"/>
<keyword evidence="1" id="KW-0812">Transmembrane</keyword>
<gene>
    <name evidence="2" type="ORF">METZ01_LOCUS148230</name>
</gene>
<name>A0A382A1H0_9ZZZZ</name>
<evidence type="ECO:0000256" key="1">
    <source>
        <dbReference type="SAM" id="Phobius"/>
    </source>
</evidence>
<keyword evidence="1" id="KW-1133">Transmembrane helix</keyword>
<dbReference type="AlphaFoldDB" id="A0A382A1H0"/>
<reference evidence="2" key="1">
    <citation type="submission" date="2018-05" db="EMBL/GenBank/DDBJ databases">
        <authorList>
            <person name="Lanie J.A."/>
            <person name="Ng W.-L."/>
            <person name="Kazmierczak K.M."/>
            <person name="Andrzejewski T.M."/>
            <person name="Davidsen T.M."/>
            <person name="Wayne K.J."/>
            <person name="Tettelin H."/>
            <person name="Glass J.I."/>
            <person name="Rusch D."/>
            <person name="Podicherti R."/>
            <person name="Tsui H.-C.T."/>
            <person name="Winkler M.E."/>
        </authorList>
    </citation>
    <scope>NUCLEOTIDE SEQUENCE</scope>
</reference>
<sequence>MSSMSDFDAPTKPAWVGAIVPVVMVLGAAGLYWIMTSGNGDDGNGSGPHPSHPAKGKLVEGRTYYLFASEIELYSTNFENESWDLGDGGPDIFYRLLWQGIEVFESKTRSDSLIADWSGLEVELDWSDLLGKNLSPDEVIKGARVRADSKGSVLIKVEDNDVADNDEAGSVEISLKDLRVGANEFEYKKASDSAIRRITLRALPVDSSLQDLIAIMR</sequence>
<organism evidence="2">
    <name type="scientific">marine metagenome</name>
    <dbReference type="NCBI Taxonomy" id="408172"/>
    <lineage>
        <taxon>unclassified sequences</taxon>
        <taxon>metagenomes</taxon>
        <taxon>ecological metagenomes</taxon>
    </lineage>
</organism>
<dbReference type="EMBL" id="UINC01023532">
    <property type="protein sequence ID" value="SVA95376.1"/>
    <property type="molecule type" value="Genomic_DNA"/>
</dbReference>
<evidence type="ECO:0000313" key="2">
    <source>
        <dbReference type="EMBL" id="SVA95376.1"/>
    </source>
</evidence>
<keyword evidence="1" id="KW-0472">Membrane</keyword>